<keyword evidence="1" id="KW-0963">Cytoplasm</keyword>
<keyword evidence="4" id="KW-0648">Protein biosynthesis</keyword>
<dbReference type="CDD" id="cd12408">
    <property type="entry name" value="RRM_eIF3G_like"/>
    <property type="match status" value="1"/>
</dbReference>
<keyword evidence="3 5" id="KW-0694">RNA-binding</keyword>
<dbReference type="CDD" id="cd12933">
    <property type="entry name" value="eIF3G"/>
    <property type="match status" value="1"/>
</dbReference>
<evidence type="ECO:0000256" key="2">
    <source>
        <dbReference type="ARBA" id="ARBA00022540"/>
    </source>
</evidence>
<keyword evidence="9" id="KW-1185">Reference proteome</keyword>
<evidence type="ECO:0000259" key="7">
    <source>
        <dbReference type="PROSITE" id="PS50102"/>
    </source>
</evidence>
<dbReference type="SMART" id="SM00360">
    <property type="entry name" value="RRM"/>
    <property type="match status" value="1"/>
</dbReference>
<dbReference type="EMBL" id="JANBQB010001686">
    <property type="protein sequence ID" value="KAJ1970643.1"/>
    <property type="molecule type" value="Genomic_DNA"/>
</dbReference>
<feature type="non-terminal residue" evidence="8">
    <location>
        <position position="1"/>
    </location>
</feature>
<dbReference type="InterPro" id="IPR024675">
    <property type="entry name" value="eIF3g_N"/>
</dbReference>
<reference evidence="8" key="1">
    <citation type="submission" date="2022-07" db="EMBL/GenBank/DDBJ databases">
        <title>Phylogenomic reconstructions and comparative analyses of Kickxellomycotina fungi.</title>
        <authorList>
            <person name="Reynolds N.K."/>
            <person name="Stajich J.E."/>
            <person name="Barry K."/>
            <person name="Grigoriev I.V."/>
            <person name="Crous P."/>
            <person name="Smith M.E."/>
        </authorList>
    </citation>
    <scope>NUCLEOTIDE SEQUENCE</scope>
    <source>
        <strain evidence="8">RSA 567</strain>
    </source>
</reference>
<dbReference type="PROSITE" id="PS50102">
    <property type="entry name" value="RRM"/>
    <property type="match status" value="1"/>
</dbReference>
<proteinExistence type="inferred from homology"/>
<sequence length="264" mass="28817">VVAPTPTDDDLKTIVEYKTNDDGKKVKVTRKIRMKLVQETVNKEVAARKKLSKFGKEVGKGPGPDPSTTALGDQVFLKLSTEFQEGEADDSASNVRAALKGKTIVCRICKGAHFTSKCPYKDTLQPLQDTVAGASGADESAAMKEQAAEEMAMGAGGSTYLPPHLRGKSAVGASMESSRDRDRDDLPTLRISNLDEDTTEADLQSLCRPFGGLSRVFLVRDRMTGLSRGYAFVSFYEKSNATKALETLHRFGYNNLILQVEWSK</sequence>
<evidence type="ECO:0000256" key="1">
    <source>
        <dbReference type="ARBA" id="ARBA00022490"/>
    </source>
</evidence>
<dbReference type="InterPro" id="IPR017334">
    <property type="entry name" value="eIF3_g"/>
</dbReference>
<dbReference type="Pfam" id="PF00076">
    <property type="entry name" value="RRM_1"/>
    <property type="match status" value="1"/>
</dbReference>
<dbReference type="HAMAP" id="MF_03006">
    <property type="entry name" value="eIF3g"/>
    <property type="match status" value="1"/>
</dbReference>
<dbReference type="AlphaFoldDB" id="A0A9W8AX25"/>
<dbReference type="OrthoDB" id="639027at2759"/>
<feature type="compositionally biased region" description="Basic and acidic residues" evidence="6">
    <location>
        <begin position="177"/>
        <end position="187"/>
    </location>
</feature>
<dbReference type="GO" id="GO:0005852">
    <property type="term" value="C:eukaryotic translation initiation factor 3 complex"/>
    <property type="evidence" value="ECO:0007669"/>
    <property type="project" value="InterPro"/>
</dbReference>
<evidence type="ECO:0000256" key="5">
    <source>
        <dbReference type="PROSITE-ProRule" id="PRU00176"/>
    </source>
</evidence>
<keyword evidence="2 8" id="KW-0396">Initiation factor</keyword>
<evidence type="ECO:0000313" key="8">
    <source>
        <dbReference type="EMBL" id="KAJ1970643.1"/>
    </source>
</evidence>
<accession>A0A9W8AX25</accession>
<dbReference type="PANTHER" id="PTHR10352">
    <property type="entry name" value="EUKARYOTIC TRANSLATION INITIATION FACTOR 3 SUBUNIT G"/>
    <property type="match status" value="1"/>
</dbReference>
<evidence type="ECO:0000256" key="6">
    <source>
        <dbReference type="SAM" id="MobiDB-lite"/>
    </source>
</evidence>
<dbReference type="GO" id="GO:0003743">
    <property type="term" value="F:translation initiation factor activity"/>
    <property type="evidence" value="ECO:0007669"/>
    <property type="project" value="UniProtKB-KW"/>
</dbReference>
<evidence type="ECO:0000256" key="3">
    <source>
        <dbReference type="ARBA" id="ARBA00022884"/>
    </source>
</evidence>
<comment type="caution">
    <text evidence="8">The sequence shown here is derived from an EMBL/GenBank/DDBJ whole genome shotgun (WGS) entry which is preliminary data.</text>
</comment>
<evidence type="ECO:0000313" key="9">
    <source>
        <dbReference type="Proteomes" id="UP001151582"/>
    </source>
</evidence>
<dbReference type="PIRSF" id="PIRSF037949">
    <property type="entry name" value="Transl_init_eIF-3_RNA-bind"/>
    <property type="match status" value="1"/>
</dbReference>
<dbReference type="InterPro" id="IPR012677">
    <property type="entry name" value="Nucleotide-bd_a/b_plait_sf"/>
</dbReference>
<dbReference type="Pfam" id="PF12353">
    <property type="entry name" value="eIF3g"/>
    <property type="match status" value="1"/>
</dbReference>
<dbReference type="InterPro" id="IPR034240">
    <property type="entry name" value="eIF3G_RRM"/>
</dbReference>
<organism evidence="8 9">
    <name type="scientific">Dimargaris verticillata</name>
    <dbReference type="NCBI Taxonomy" id="2761393"/>
    <lineage>
        <taxon>Eukaryota</taxon>
        <taxon>Fungi</taxon>
        <taxon>Fungi incertae sedis</taxon>
        <taxon>Zoopagomycota</taxon>
        <taxon>Kickxellomycotina</taxon>
        <taxon>Dimargaritomycetes</taxon>
        <taxon>Dimargaritales</taxon>
        <taxon>Dimargaritaceae</taxon>
        <taxon>Dimargaris</taxon>
    </lineage>
</organism>
<name>A0A9W8AX25_9FUNG</name>
<dbReference type="GO" id="GO:0003723">
    <property type="term" value="F:RNA binding"/>
    <property type="evidence" value="ECO:0007669"/>
    <property type="project" value="UniProtKB-UniRule"/>
</dbReference>
<dbReference type="Proteomes" id="UP001151582">
    <property type="component" value="Unassembled WGS sequence"/>
</dbReference>
<protein>
    <submittedName>
        <fullName evidence="8">Translation initiation factor eIF3 subunit g</fullName>
    </submittedName>
</protein>
<dbReference type="Gene3D" id="3.30.70.330">
    <property type="match status" value="1"/>
</dbReference>
<dbReference type="SUPFAM" id="SSF54928">
    <property type="entry name" value="RNA-binding domain, RBD"/>
    <property type="match status" value="1"/>
</dbReference>
<dbReference type="InterPro" id="IPR000504">
    <property type="entry name" value="RRM_dom"/>
</dbReference>
<gene>
    <name evidence="8" type="primary">TIF35</name>
    <name evidence="8" type="ORF">H4R34_005996</name>
</gene>
<evidence type="ECO:0000256" key="4">
    <source>
        <dbReference type="ARBA" id="ARBA00022917"/>
    </source>
</evidence>
<feature type="domain" description="RRM" evidence="7">
    <location>
        <begin position="187"/>
        <end position="264"/>
    </location>
</feature>
<dbReference type="InterPro" id="IPR035979">
    <property type="entry name" value="RBD_domain_sf"/>
</dbReference>
<feature type="region of interest" description="Disordered" evidence="6">
    <location>
        <begin position="155"/>
        <end position="193"/>
    </location>
</feature>